<comment type="caution">
    <text evidence="2">The sequence shown here is derived from an EMBL/GenBank/DDBJ whole genome shotgun (WGS) entry which is preliminary data.</text>
</comment>
<gene>
    <name evidence="2" type="ORF">DOO78_05805</name>
</gene>
<protein>
    <submittedName>
        <fullName evidence="2">ABC transporter substrate-binding protein</fullName>
    </submittedName>
</protein>
<dbReference type="OrthoDB" id="9799287at2"/>
<evidence type="ECO:0000256" key="1">
    <source>
        <dbReference type="ARBA" id="ARBA00022729"/>
    </source>
</evidence>
<keyword evidence="1" id="KW-0732">Signal</keyword>
<evidence type="ECO:0000313" key="2">
    <source>
        <dbReference type="EMBL" id="RAI59772.1"/>
    </source>
</evidence>
<dbReference type="InterPro" id="IPR018389">
    <property type="entry name" value="DctP_fam"/>
</dbReference>
<name>A0A327MBS5_9PROT</name>
<accession>A0A327MBS5</accession>
<dbReference type="EMBL" id="QLIX01000003">
    <property type="protein sequence ID" value="RAI59772.1"/>
    <property type="molecule type" value="Genomic_DNA"/>
</dbReference>
<dbReference type="Gene3D" id="3.40.190.170">
    <property type="entry name" value="Bacterial extracellular solute-binding protein, family 7"/>
    <property type="match status" value="1"/>
</dbReference>
<dbReference type="NCBIfam" id="NF037995">
    <property type="entry name" value="TRAP_S1"/>
    <property type="match status" value="1"/>
</dbReference>
<dbReference type="Proteomes" id="UP000249065">
    <property type="component" value="Unassembled WGS sequence"/>
</dbReference>
<reference evidence="3" key="1">
    <citation type="submission" date="2018-06" db="EMBL/GenBank/DDBJ databases">
        <authorList>
            <person name="Khan S.A."/>
        </authorList>
    </citation>
    <scope>NUCLEOTIDE SEQUENCE [LARGE SCALE GENOMIC DNA]</scope>
    <source>
        <strain evidence="3">DB-1506</strain>
    </source>
</reference>
<dbReference type="CDD" id="cd13602">
    <property type="entry name" value="PBP2_TRAP_BpDctp6_7"/>
    <property type="match status" value="1"/>
</dbReference>
<dbReference type="GO" id="GO:0055085">
    <property type="term" value="P:transmembrane transport"/>
    <property type="evidence" value="ECO:0007669"/>
    <property type="project" value="InterPro"/>
</dbReference>
<dbReference type="PANTHER" id="PTHR33376:SF4">
    <property type="entry name" value="SIALIC ACID-BINDING PERIPLASMIC PROTEIN SIAP"/>
    <property type="match status" value="1"/>
</dbReference>
<dbReference type="PANTHER" id="PTHR33376">
    <property type="match status" value="1"/>
</dbReference>
<keyword evidence="3" id="KW-1185">Reference proteome</keyword>
<dbReference type="RefSeq" id="WP_111468803.1">
    <property type="nucleotide sequence ID" value="NZ_QLIX01000003.1"/>
</dbReference>
<proteinExistence type="predicted"/>
<dbReference type="AlphaFoldDB" id="A0A327MBS5"/>
<organism evidence="2 3">
    <name type="scientific">Roseicella frigidaeris</name>
    <dbReference type="NCBI Taxonomy" id="2230885"/>
    <lineage>
        <taxon>Bacteria</taxon>
        <taxon>Pseudomonadati</taxon>
        <taxon>Pseudomonadota</taxon>
        <taxon>Alphaproteobacteria</taxon>
        <taxon>Acetobacterales</taxon>
        <taxon>Roseomonadaceae</taxon>
        <taxon>Roseicella</taxon>
    </lineage>
</organism>
<dbReference type="InterPro" id="IPR038404">
    <property type="entry name" value="TRAP_DctP_sf"/>
</dbReference>
<evidence type="ECO:0000313" key="3">
    <source>
        <dbReference type="Proteomes" id="UP000249065"/>
    </source>
</evidence>
<dbReference type="Pfam" id="PF03480">
    <property type="entry name" value="DctP"/>
    <property type="match status" value="1"/>
</dbReference>
<sequence>MTELPADCPPSPRRRARRLAPARRLRRAAALLLGLGLLGGLPAAAEDPPIRIKVVGGLASVSQYVRYEEPFWTERLPGLTNGRVQAEIAPFDRSGIRGQEMLQLIRLGVVPFGTVLLALAAADEPELNALDLPMLNPDIATLRQTERLWRPRLEQLLRERYGVRLLAIYTYPAQVMFCQKPFGGLSDLAGRRVRVSSVGQSELMEALGATPVVTPFASIVPSIRTGIVHCAITGTLSGNAIGLQEVTTHVSRTAISWGTSIFAANERAWMALPEAAREAIQQGLAGLQQEIWEGAAQETEEGLLCNAGRPGCIAGTRGQMTVVEDRPDEQRRRLQWITDTVLPAWVQRCGADCAETWNSIMGKARGVYARVD</sequence>